<dbReference type="HOGENOM" id="CLU_160081_0_0_0"/>
<dbReference type="STRING" id="1499967.U27_06454"/>
<name>A0A081C4G4_VECG1</name>
<dbReference type="Proteomes" id="UP000030661">
    <property type="component" value="Unassembled WGS sequence"/>
</dbReference>
<dbReference type="PROSITE" id="PS51900">
    <property type="entry name" value="CB"/>
    <property type="match status" value="1"/>
</dbReference>
<dbReference type="GO" id="GO:0015074">
    <property type="term" value="P:DNA integration"/>
    <property type="evidence" value="ECO:0007669"/>
    <property type="project" value="InterPro"/>
</dbReference>
<dbReference type="Pfam" id="PF13495">
    <property type="entry name" value="Phage_int_SAM_4"/>
    <property type="match status" value="1"/>
</dbReference>
<evidence type="ECO:0000313" key="5">
    <source>
        <dbReference type="Proteomes" id="UP000030661"/>
    </source>
</evidence>
<keyword evidence="5" id="KW-1185">Reference proteome</keyword>
<dbReference type="SUPFAM" id="SSF56349">
    <property type="entry name" value="DNA breaking-rejoining enzymes"/>
    <property type="match status" value="1"/>
</dbReference>
<dbReference type="Gene3D" id="1.10.150.130">
    <property type="match status" value="1"/>
</dbReference>
<evidence type="ECO:0000256" key="1">
    <source>
        <dbReference type="ARBA" id="ARBA00023125"/>
    </source>
</evidence>
<dbReference type="eggNOG" id="COG4974">
    <property type="taxonomic scope" value="Bacteria"/>
</dbReference>
<dbReference type="EMBL" id="DF820470">
    <property type="protein sequence ID" value="GAK59469.1"/>
    <property type="molecule type" value="Genomic_DNA"/>
</dbReference>
<organism evidence="4">
    <name type="scientific">Vecturithrix granuli</name>
    <dbReference type="NCBI Taxonomy" id="1499967"/>
    <lineage>
        <taxon>Bacteria</taxon>
        <taxon>Candidatus Moduliflexota</taxon>
        <taxon>Candidatus Vecturitrichia</taxon>
        <taxon>Candidatus Vecturitrichales</taxon>
        <taxon>Candidatus Vecturitrichaceae</taxon>
        <taxon>Candidatus Vecturithrix</taxon>
    </lineage>
</organism>
<protein>
    <submittedName>
        <fullName evidence="4">Integron integrase</fullName>
    </submittedName>
</protein>
<evidence type="ECO:0000313" key="4">
    <source>
        <dbReference type="EMBL" id="GAK59469.1"/>
    </source>
</evidence>
<dbReference type="GO" id="GO:0003677">
    <property type="term" value="F:DNA binding"/>
    <property type="evidence" value="ECO:0007669"/>
    <property type="project" value="UniProtKB-UniRule"/>
</dbReference>
<accession>A0A081C4G4</accession>
<evidence type="ECO:0000256" key="2">
    <source>
        <dbReference type="PROSITE-ProRule" id="PRU01248"/>
    </source>
</evidence>
<feature type="domain" description="Core-binding (CB)" evidence="3">
    <location>
        <begin position="8"/>
        <end position="88"/>
    </location>
</feature>
<keyword evidence="1 2" id="KW-0238">DNA-binding</keyword>
<dbReference type="InterPro" id="IPR004107">
    <property type="entry name" value="Integrase_SAM-like_N"/>
</dbReference>
<evidence type="ECO:0000259" key="3">
    <source>
        <dbReference type="PROSITE" id="PS51900"/>
    </source>
</evidence>
<proteinExistence type="predicted"/>
<reference evidence="4" key="1">
    <citation type="journal article" date="2015" name="PeerJ">
        <title>First genomic representation of candidate bacterial phylum KSB3 points to enhanced environmental sensing as a trigger of wastewater bulking.</title>
        <authorList>
            <person name="Sekiguchi Y."/>
            <person name="Ohashi A."/>
            <person name="Parks D.H."/>
            <person name="Yamauchi T."/>
            <person name="Tyson G.W."/>
            <person name="Hugenholtz P."/>
        </authorList>
    </citation>
    <scope>NUCLEOTIDE SEQUENCE [LARGE SCALE GENOMIC DNA]</scope>
</reference>
<gene>
    <name evidence="4" type="ORF">U27_06454</name>
</gene>
<dbReference type="InterPro" id="IPR010998">
    <property type="entry name" value="Integrase_recombinase_N"/>
</dbReference>
<sequence length="98" mass="11386">MDDERPKKKLLEQVSDLLRALEYAKSTEDTYIQWIRRFILFHEKRHPQDMGVTEVKAFLTHLAVNDGVAASTQNHALSALSFLYREVLKQEQVAEQLS</sequence>
<dbReference type="InterPro" id="IPR044068">
    <property type="entry name" value="CB"/>
</dbReference>
<dbReference type="InterPro" id="IPR011010">
    <property type="entry name" value="DNA_brk_join_enz"/>
</dbReference>
<dbReference type="AlphaFoldDB" id="A0A081C4G4"/>